<dbReference type="InterPro" id="IPR032353">
    <property type="entry name" value="AZUL"/>
</dbReference>
<dbReference type="InterPro" id="IPR056012">
    <property type="entry name" value="DUF7590"/>
</dbReference>
<dbReference type="Pfam" id="PF24503">
    <property type="entry name" value="DUF7590"/>
    <property type="match status" value="1"/>
</dbReference>
<dbReference type="InterPro" id="IPR004854">
    <property type="entry name" value="Ufd1-like"/>
</dbReference>
<dbReference type="Gene3D" id="6.10.130.10">
    <property type="entry name" value="Ubiquitin-protein ligase E3A, N-terminal zinc-binding domain (AZUL)"/>
    <property type="match status" value="1"/>
</dbReference>
<dbReference type="Pfam" id="PF16558">
    <property type="entry name" value="AZUL"/>
    <property type="match status" value="1"/>
</dbReference>
<evidence type="ECO:0000259" key="4">
    <source>
        <dbReference type="Pfam" id="PF16558"/>
    </source>
</evidence>
<dbReference type="GO" id="GO:0006511">
    <property type="term" value="P:ubiquitin-dependent protein catabolic process"/>
    <property type="evidence" value="ECO:0007669"/>
    <property type="project" value="InterPro"/>
</dbReference>
<feature type="domain" description="DUF7590" evidence="5">
    <location>
        <begin position="288"/>
        <end position="415"/>
    </location>
</feature>
<dbReference type="EMBL" id="JAGHQM010000173">
    <property type="protein sequence ID" value="KAH0564827.1"/>
    <property type="molecule type" value="Genomic_DNA"/>
</dbReference>
<keyword evidence="2" id="KW-0833">Ubl conjugation pathway</keyword>
<comment type="caution">
    <text evidence="7">The sequence shown here is derived from an EMBL/GenBank/DDBJ whole genome shotgun (WGS) entry which is preliminary data.</text>
</comment>
<evidence type="ECO:0000259" key="5">
    <source>
        <dbReference type="Pfam" id="PF24503"/>
    </source>
</evidence>
<reference evidence="7" key="1">
    <citation type="submission" date="2021-03" db="EMBL/GenBank/DDBJ databases">
        <title>Comparative genomics and phylogenomic investigation of the class Geoglossomycetes provide insights into ecological specialization and systematics.</title>
        <authorList>
            <person name="Melie T."/>
            <person name="Pirro S."/>
            <person name="Miller A.N."/>
            <person name="Quandt A."/>
        </authorList>
    </citation>
    <scope>NUCLEOTIDE SEQUENCE</scope>
    <source>
        <strain evidence="7">CAQ_001_2017</strain>
    </source>
</reference>
<dbReference type="InterPro" id="IPR055417">
    <property type="entry name" value="UFD1_N1"/>
</dbReference>
<feature type="domain" description="Ubiquitin fusion degradation protein UFD1 N-terminal subdomain 2" evidence="6">
    <location>
        <begin position="181"/>
        <end position="262"/>
    </location>
</feature>
<dbReference type="Pfam" id="PF24842">
    <property type="entry name" value="UFD1_N2"/>
    <property type="match status" value="1"/>
</dbReference>
<evidence type="ECO:0008006" key="9">
    <source>
        <dbReference type="Google" id="ProtNLM"/>
    </source>
</evidence>
<evidence type="ECO:0000259" key="3">
    <source>
        <dbReference type="Pfam" id="PF03152"/>
    </source>
</evidence>
<organism evidence="7 8">
    <name type="scientific">Trichoglossum hirsutum</name>
    <dbReference type="NCBI Taxonomy" id="265104"/>
    <lineage>
        <taxon>Eukaryota</taxon>
        <taxon>Fungi</taxon>
        <taxon>Dikarya</taxon>
        <taxon>Ascomycota</taxon>
        <taxon>Pezizomycotina</taxon>
        <taxon>Geoglossomycetes</taxon>
        <taxon>Geoglossales</taxon>
        <taxon>Geoglossaceae</taxon>
        <taxon>Trichoglossum</taxon>
    </lineage>
</organism>
<accession>A0A9P8RSQ7</accession>
<feature type="domain" description="Ubiquitin fusion degradation protein UFD1 N-terminal subdomain 1" evidence="3">
    <location>
        <begin position="83"/>
        <end position="133"/>
    </location>
</feature>
<keyword evidence="8" id="KW-1185">Reference proteome</keyword>
<proteinExistence type="inferred from homology"/>
<feature type="domain" description="Ubiquitin-protein ligase E3A N-terminal zinc-binding" evidence="4">
    <location>
        <begin position="673"/>
        <end position="698"/>
    </location>
</feature>
<evidence type="ECO:0000313" key="8">
    <source>
        <dbReference type="Proteomes" id="UP000750711"/>
    </source>
</evidence>
<dbReference type="Gene3D" id="3.10.330.10">
    <property type="match status" value="1"/>
</dbReference>
<evidence type="ECO:0000313" key="7">
    <source>
        <dbReference type="EMBL" id="KAH0564827.1"/>
    </source>
</evidence>
<dbReference type="GO" id="GO:0034098">
    <property type="term" value="C:VCP-NPL4-UFD1 AAA ATPase complex"/>
    <property type="evidence" value="ECO:0007669"/>
    <property type="project" value="TreeGrafter"/>
</dbReference>
<evidence type="ECO:0000259" key="6">
    <source>
        <dbReference type="Pfam" id="PF24842"/>
    </source>
</evidence>
<protein>
    <recommendedName>
        <fullName evidence="9">Ubiquitin-protein ligase E3A N-terminal zinc-binding domain-containing protein</fullName>
    </recommendedName>
</protein>
<dbReference type="Proteomes" id="UP000750711">
    <property type="component" value="Unassembled WGS sequence"/>
</dbReference>
<sequence length="811" mass="89390">MASDLMSLAWYAQFSVAPASRTLKSLPGDKILLPPSALEQLLSAAATTTTTPATVHAYPPTFGAYNPHAYFAERRARELYEETQQQLPHPLTFRLVNPANGRVVYAGIQEFSARDGEVGLSTFLREALGLQDDAEADKFVRGASPQNNGGGDVPVMDGVNEAPEAGGALPRITVHAKQLPKGTYVRLRPLEAGYDPEDWKSLLEHHLRSNFTTLTKGEILAVPGGHGSGSNRHEFRFLIDKFVPEGEGICVVDTDLEVDIEALNEEQARETLQRRLAKSQKANGTSEGSSAGGVLEVWDGVQGHVLEGDYVDYTIGSWDRSQGLEIELGGTNDDEEVDLFASPLTARQRSKPRDDEFVFGDMENSYPKRIRLQPTNVELEEAEAIQVSVYGYKFISRGDSSMRVSPRSFYIRVTQFDQAQLSIATTEEANANEPPGPEYLSCKNCAQWVPQRTMVLHENFCLRNNILCSHCKAVFKKSSSEWSNHWHCPHDSAHGNSSSSKIKHDEVSHTPRSCPNCSYEATNLKMLAQHRTTLCPGKPILCQFCHLTVPQEGDPESPNPEALLSGLTPHELADGARTTECHLCSKIIRLRDMAAHLKHHDLQRRNRPKPAICRNVNCGRTLDGVGKNGEVGVASRIGQGAGNALGLCSICFGPLYVSMYDPEGKALRRRIERRYLSQLLTGCGKSWCKNEYCRSGRKNLAIIEEDGHELKSQTILPMVRPFVENMEDVKGSPFHFCVDEASQRRRGLAGMLAAAGSQRQSSGKGKGEVATEKDGYEVEWCVAALEAEGGNPEKAATWLENWAPSRAEARH</sequence>
<dbReference type="Pfam" id="PF23580">
    <property type="entry name" value="Znf_XAF1_N"/>
    <property type="match status" value="1"/>
</dbReference>
<evidence type="ECO:0000256" key="2">
    <source>
        <dbReference type="ARBA" id="ARBA00022786"/>
    </source>
</evidence>
<dbReference type="AlphaFoldDB" id="A0A9P8RSQ7"/>
<dbReference type="PANTHER" id="PTHR12555">
    <property type="entry name" value="UBIQUITIN FUSION DEGRADATON PROTEIN 1"/>
    <property type="match status" value="1"/>
</dbReference>
<dbReference type="GO" id="GO:0031593">
    <property type="term" value="F:polyubiquitin modification-dependent protein binding"/>
    <property type="evidence" value="ECO:0007669"/>
    <property type="project" value="TreeGrafter"/>
</dbReference>
<dbReference type="InterPro" id="IPR042299">
    <property type="entry name" value="Ufd1-like_Nn"/>
</dbReference>
<dbReference type="InterPro" id="IPR055418">
    <property type="entry name" value="UFD1_N2"/>
</dbReference>
<name>A0A9P8RSQ7_9PEZI</name>
<dbReference type="Gene3D" id="2.40.40.50">
    <property type="entry name" value="Ubiquitin fusion degradation protein UFD1, N-terminal domain"/>
    <property type="match status" value="1"/>
</dbReference>
<dbReference type="InterPro" id="IPR042556">
    <property type="entry name" value="AZUL_sf"/>
</dbReference>
<evidence type="ECO:0000256" key="1">
    <source>
        <dbReference type="ARBA" id="ARBA00006043"/>
    </source>
</evidence>
<comment type="similarity">
    <text evidence="1">Belongs to the UFD1 family.</text>
</comment>
<dbReference type="Pfam" id="PF03152">
    <property type="entry name" value="UFD1_N1"/>
    <property type="match status" value="1"/>
</dbReference>
<dbReference type="GO" id="GO:0036503">
    <property type="term" value="P:ERAD pathway"/>
    <property type="evidence" value="ECO:0007669"/>
    <property type="project" value="TreeGrafter"/>
</dbReference>
<dbReference type="PANTHER" id="PTHR12555:SF15">
    <property type="entry name" value="FUSION DEGRADATION PROTEIN (UFD1), PUTATIVE (AFU_ORTHOLOGUE AFUA_4G04640)-RELATED"/>
    <property type="match status" value="1"/>
</dbReference>
<gene>
    <name evidence="7" type="ORF">GP486_001787</name>
</gene>